<evidence type="ECO:0000256" key="2">
    <source>
        <dbReference type="SAM" id="MobiDB-lite"/>
    </source>
</evidence>
<sequence>MDEMEERNEELRNDINQLKEQMTQILEMLQSIKVKNDEGTPPVARGESSTSLAYPPSFTPTPAQPLTLHLNKSDQQVDHLEVQWPPYGLPPNYTPPTIMDPADKHQPLVNQPPTQMQPAQPEVSPMNVTSYKHQVPYQPQNSNFINQGNPRQTSRGYQPTYGMEHVQSSEKLQMLEERLKVVEGGNYDIGEAVDLCLVPHIKFPPKFKVPEFDKYKGTSCLKNHMTMYCRKMAAYARNDKLLIHPYDHLNLPNHGTKILVIQGHKTPKVTPREDKWIMLFDGASNMLGHGIGAILISPEKQYTPIMARLCFYCSNNIAEYEACTLGIQVAIEAKAKILEVYGDSALVIHQLKEEWETRDTKLIPYQAYIKELIRKFEKITFNHIPREDNQLADALATLSSMFTLSNDEDMPLIKIQCRDQPAYCQLVEEEPDGNPWYYDIKKYIKSRQYPPNSSENDKRTLRRLAMSFFLNGEVLYKRNHDMVLLRCLDAVEAQQIIKEVHEGSFGNHTKRHAMARKILRAGYYWLTMENDCFKYVKKFHKCQTYADNINALPTSLNVLSSPWPFSMWGMDVIGPIEPKASNGHRFILVAIDYFTKWVEATSYAHVTQNVVVKFIKRELICRYSVPSRIITDNGTNLNNKMMTELCVDFKIQHHNSSPYRPKMNGAVEAANKNIKKIIQKMVVTYKDWHEMLPFALHGYMQTRLDQLNLIKEKRLNAICHGQLYQKRLKKAFEKKVHPREFREGDLVLKKILQVQKDRLGKWAPNYEGPFVVKKVFSRGALILTNMDGKDLLHPVNSDVVKKYYA</sequence>
<dbReference type="GO" id="GO:0015074">
    <property type="term" value="P:DNA integration"/>
    <property type="evidence" value="ECO:0007669"/>
    <property type="project" value="InterPro"/>
</dbReference>
<evidence type="ECO:0000313" key="5">
    <source>
        <dbReference type="EMBL" id="KYP61017.1"/>
    </source>
</evidence>
<dbReference type="Pfam" id="PF17921">
    <property type="entry name" value="Integrase_H2C2"/>
    <property type="match status" value="1"/>
</dbReference>
<dbReference type="PANTHER" id="PTHR48475">
    <property type="entry name" value="RIBONUCLEASE H"/>
    <property type="match status" value="1"/>
</dbReference>
<dbReference type="Gene3D" id="3.30.420.10">
    <property type="entry name" value="Ribonuclease H-like superfamily/Ribonuclease H"/>
    <property type="match status" value="2"/>
</dbReference>
<keyword evidence="1" id="KW-0175">Coiled coil</keyword>
<dbReference type="AlphaFoldDB" id="A0A151T1W1"/>
<dbReference type="Proteomes" id="UP000075243">
    <property type="component" value="Chromosome 9"/>
</dbReference>
<proteinExistence type="predicted"/>
<organism evidence="5 6">
    <name type="scientific">Cajanus cajan</name>
    <name type="common">Pigeon pea</name>
    <name type="synonym">Cajanus indicus</name>
    <dbReference type="NCBI Taxonomy" id="3821"/>
    <lineage>
        <taxon>Eukaryota</taxon>
        <taxon>Viridiplantae</taxon>
        <taxon>Streptophyta</taxon>
        <taxon>Embryophyta</taxon>
        <taxon>Tracheophyta</taxon>
        <taxon>Spermatophyta</taxon>
        <taxon>Magnoliopsida</taxon>
        <taxon>eudicotyledons</taxon>
        <taxon>Gunneridae</taxon>
        <taxon>Pentapetalae</taxon>
        <taxon>rosids</taxon>
        <taxon>fabids</taxon>
        <taxon>Fabales</taxon>
        <taxon>Fabaceae</taxon>
        <taxon>Papilionoideae</taxon>
        <taxon>50 kb inversion clade</taxon>
        <taxon>NPAAA clade</taxon>
        <taxon>indigoferoid/millettioid clade</taxon>
        <taxon>Phaseoleae</taxon>
        <taxon>Cajanus</taxon>
    </lineage>
</organism>
<keyword evidence="6" id="KW-1185">Reference proteome</keyword>
<dbReference type="InterPro" id="IPR012337">
    <property type="entry name" value="RNaseH-like_sf"/>
</dbReference>
<gene>
    <name evidence="5" type="ORF">KK1_023440</name>
</gene>
<accession>A0A151T1W1</accession>
<dbReference type="Pfam" id="PF13456">
    <property type="entry name" value="RVT_3"/>
    <property type="match status" value="1"/>
</dbReference>
<dbReference type="Gene3D" id="1.10.340.70">
    <property type="match status" value="1"/>
</dbReference>
<dbReference type="PANTHER" id="PTHR48475:SF1">
    <property type="entry name" value="RNASE H TYPE-1 DOMAIN-CONTAINING PROTEIN"/>
    <property type="match status" value="1"/>
</dbReference>
<dbReference type="Gramene" id="C.cajan_22768.t">
    <property type="protein sequence ID" value="C.cajan_22768.t"/>
    <property type="gene ID" value="C.cajan_22768"/>
</dbReference>
<reference evidence="5 6" key="1">
    <citation type="journal article" date="2012" name="Nat. Biotechnol.">
        <title>Draft genome sequence of pigeonpea (Cajanus cajan), an orphan legume crop of resource-poor farmers.</title>
        <authorList>
            <person name="Varshney R.K."/>
            <person name="Chen W."/>
            <person name="Li Y."/>
            <person name="Bharti A.K."/>
            <person name="Saxena R.K."/>
            <person name="Schlueter J.A."/>
            <person name="Donoghue M.T."/>
            <person name="Azam S."/>
            <person name="Fan G."/>
            <person name="Whaley A.M."/>
            <person name="Farmer A.D."/>
            <person name="Sheridan J."/>
            <person name="Iwata A."/>
            <person name="Tuteja R."/>
            <person name="Penmetsa R.V."/>
            <person name="Wu W."/>
            <person name="Upadhyaya H.D."/>
            <person name="Yang S.P."/>
            <person name="Shah T."/>
            <person name="Saxena K.B."/>
            <person name="Michael T."/>
            <person name="McCombie W.R."/>
            <person name="Yang B."/>
            <person name="Zhang G."/>
            <person name="Yang H."/>
            <person name="Wang J."/>
            <person name="Spillane C."/>
            <person name="Cook D.R."/>
            <person name="May G.D."/>
            <person name="Xu X."/>
            <person name="Jackson S.A."/>
        </authorList>
    </citation>
    <scope>NUCLEOTIDE SEQUENCE [LARGE SCALE GENOMIC DNA]</scope>
    <source>
        <strain evidence="6">cv. Asha</strain>
    </source>
</reference>
<dbReference type="Pfam" id="PF00665">
    <property type="entry name" value="rve"/>
    <property type="match status" value="1"/>
</dbReference>
<feature type="coiled-coil region" evidence="1">
    <location>
        <begin position="1"/>
        <end position="35"/>
    </location>
</feature>
<dbReference type="GO" id="GO:0003676">
    <property type="term" value="F:nucleic acid binding"/>
    <property type="evidence" value="ECO:0007669"/>
    <property type="project" value="InterPro"/>
</dbReference>
<dbReference type="SUPFAM" id="SSF53098">
    <property type="entry name" value="Ribonuclease H-like"/>
    <property type="match status" value="2"/>
</dbReference>
<feature type="domain" description="RNase H type-1" evidence="3">
    <location>
        <begin position="272"/>
        <end position="401"/>
    </location>
</feature>
<dbReference type="InterPro" id="IPR036397">
    <property type="entry name" value="RNaseH_sf"/>
</dbReference>
<dbReference type="PROSITE" id="PS50879">
    <property type="entry name" value="RNASE_H_1"/>
    <property type="match status" value="1"/>
</dbReference>
<dbReference type="CDD" id="cd09279">
    <property type="entry name" value="RNase_HI_like"/>
    <property type="match status" value="1"/>
</dbReference>
<evidence type="ECO:0000259" key="4">
    <source>
        <dbReference type="PROSITE" id="PS50994"/>
    </source>
</evidence>
<evidence type="ECO:0000256" key="1">
    <source>
        <dbReference type="SAM" id="Coils"/>
    </source>
</evidence>
<evidence type="ECO:0000259" key="3">
    <source>
        <dbReference type="PROSITE" id="PS50879"/>
    </source>
</evidence>
<dbReference type="EMBL" id="CM003611">
    <property type="protein sequence ID" value="KYP61017.1"/>
    <property type="molecule type" value="Genomic_DNA"/>
</dbReference>
<dbReference type="GO" id="GO:0004523">
    <property type="term" value="F:RNA-DNA hybrid ribonuclease activity"/>
    <property type="evidence" value="ECO:0007669"/>
    <property type="project" value="InterPro"/>
</dbReference>
<feature type="region of interest" description="Disordered" evidence="2">
    <location>
        <begin position="36"/>
        <end position="56"/>
    </location>
</feature>
<dbReference type="PROSITE" id="PS50994">
    <property type="entry name" value="INTEGRASE"/>
    <property type="match status" value="1"/>
</dbReference>
<name>A0A151T1W1_CAJCA</name>
<protein>
    <submittedName>
        <fullName evidence="5">Gypsy retrotransposon integrase-like protein 1</fullName>
    </submittedName>
</protein>
<dbReference type="InterPro" id="IPR041588">
    <property type="entry name" value="Integrase_H2C2"/>
</dbReference>
<dbReference type="InterPro" id="IPR002156">
    <property type="entry name" value="RNaseH_domain"/>
</dbReference>
<feature type="domain" description="Integrase catalytic" evidence="4">
    <location>
        <begin position="558"/>
        <end position="728"/>
    </location>
</feature>
<dbReference type="InterPro" id="IPR001584">
    <property type="entry name" value="Integrase_cat-core"/>
</dbReference>
<evidence type="ECO:0000313" key="6">
    <source>
        <dbReference type="Proteomes" id="UP000075243"/>
    </source>
</evidence>